<sequence length="131" mass="15030">MYKINSQPCIPIDVFIVNQIGVCRHHSLVAAFFLDKFIQTHPDIGFTGKVQIMRDELVKDNRVIGAHAWITLGFNNDQILLLDSLNGFLGDLNEKDFQKKIRKVFGDKAIRHQLEKAKRMLQRGNGERVVN</sequence>
<gene>
    <name evidence="1" type="ORF">DB44_FI00060</name>
</gene>
<comment type="caution">
    <text evidence="1">The sequence shown here is derived from an EMBL/GenBank/DDBJ whole genome shotgun (WGS) entry which is preliminary data.</text>
</comment>
<accession>A0A0C1JJW0</accession>
<proteinExistence type="predicted"/>
<organism evidence="1 2">
    <name type="scientific">Candidatus Protochlamydia amoebophila</name>
    <dbReference type="NCBI Taxonomy" id="362787"/>
    <lineage>
        <taxon>Bacteria</taxon>
        <taxon>Pseudomonadati</taxon>
        <taxon>Chlamydiota</taxon>
        <taxon>Chlamydiia</taxon>
        <taxon>Parachlamydiales</taxon>
        <taxon>Parachlamydiaceae</taxon>
        <taxon>Candidatus Protochlamydia</taxon>
    </lineage>
</organism>
<evidence type="ECO:0000313" key="1">
    <source>
        <dbReference type="EMBL" id="KIC70906.1"/>
    </source>
</evidence>
<evidence type="ECO:0000313" key="2">
    <source>
        <dbReference type="Proteomes" id="UP000031465"/>
    </source>
</evidence>
<protein>
    <submittedName>
        <fullName evidence="1">Uncharacterized protein</fullName>
    </submittedName>
</protein>
<name>A0A0C1JJW0_9BACT</name>
<reference evidence="1 2" key="1">
    <citation type="journal article" date="2014" name="Mol. Biol. Evol.">
        <title>Massive expansion of Ubiquitination-related gene families within the Chlamydiae.</title>
        <authorList>
            <person name="Domman D."/>
            <person name="Collingro A."/>
            <person name="Lagkouvardos I."/>
            <person name="Gehre L."/>
            <person name="Weinmaier T."/>
            <person name="Rattei T."/>
            <person name="Subtil A."/>
            <person name="Horn M."/>
        </authorList>
    </citation>
    <scope>NUCLEOTIDE SEQUENCE [LARGE SCALE GENOMIC DNA]</scope>
    <source>
        <strain evidence="1 2">EI2</strain>
    </source>
</reference>
<dbReference type="PATRIC" id="fig|362787.3.peg.1902"/>
<dbReference type="Proteomes" id="UP000031465">
    <property type="component" value="Unassembled WGS sequence"/>
</dbReference>
<dbReference type="EMBL" id="JSAN01000131">
    <property type="protein sequence ID" value="KIC70906.1"/>
    <property type="molecule type" value="Genomic_DNA"/>
</dbReference>
<dbReference type="AlphaFoldDB" id="A0A0C1JJW0"/>